<organism evidence="3 4">
    <name type="scientific">Vagococcus allomyrinae</name>
    <dbReference type="NCBI Taxonomy" id="2794353"/>
    <lineage>
        <taxon>Bacteria</taxon>
        <taxon>Bacillati</taxon>
        <taxon>Bacillota</taxon>
        <taxon>Bacilli</taxon>
        <taxon>Lactobacillales</taxon>
        <taxon>Enterococcaceae</taxon>
        <taxon>Vagococcus</taxon>
    </lineage>
</organism>
<evidence type="ECO:0000259" key="2">
    <source>
        <dbReference type="Pfam" id="PF13731"/>
    </source>
</evidence>
<dbReference type="RefSeq" id="WP_209524363.1">
    <property type="nucleotide sequence ID" value="NZ_JAEEGA010000001.1"/>
</dbReference>
<feature type="signal peptide" evidence="1">
    <location>
        <begin position="1"/>
        <end position="23"/>
    </location>
</feature>
<name>A0A940PB53_9ENTE</name>
<feature type="chain" id="PRO_5037806585" evidence="1">
    <location>
        <begin position="24"/>
        <end position="236"/>
    </location>
</feature>
<dbReference type="Proteomes" id="UP000674938">
    <property type="component" value="Unassembled WGS sequence"/>
</dbReference>
<keyword evidence="4" id="KW-1185">Reference proteome</keyword>
<protein>
    <submittedName>
        <fullName evidence="3">WxL domain-containing protein</fullName>
    </submittedName>
</protein>
<proteinExistence type="predicted"/>
<feature type="domain" description="WxL" evidence="2">
    <location>
        <begin position="26"/>
        <end position="235"/>
    </location>
</feature>
<keyword evidence="1" id="KW-0732">Signal</keyword>
<dbReference type="EMBL" id="JAEEGA010000001">
    <property type="protein sequence ID" value="MBP1039458.1"/>
    <property type="molecule type" value="Genomic_DNA"/>
</dbReference>
<reference evidence="3" key="1">
    <citation type="submission" date="2020-12" db="EMBL/GenBank/DDBJ databases">
        <title>Vagococcus allomyrinae sp. nov. and Enterococcus lavae sp. nov., isolated from the larvae of Allomyrina dichotoma.</title>
        <authorList>
            <person name="Lee S.D."/>
        </authorList>
    </citation>
    <scope>NUCLEOTIDE SEQUENCE</scope>
    <source>
        <strain evidence="3">BWB3-3</strain>
    </source>
</reference>
<evidence type="ECO:0000313" key="4">
    <source>
        <dbReference type="Proteomes" id="UP000674938"/>
    </source>
</evidence>
<evidence type="ECO:0000313" key="3">
    <source>
        <dbReference type="EMBL" id="MBP1039458.1"/>
    </source>
</evidence>
<comment type="caution">
    <text evidence="3">The sequence shown here is derived from an EMBL/GenBank/DDBJ whole genome shotgun (WGS) entry which is preliminary data.</text>
</comment>
<dbReference type="Pfam" id="PF13731">
    <property type="entry name" value="WxL"/>
    <property type="match status" value="1"/>
</dbReference>
<evidence type="ECO:0000256" key="1">
    <source>
        <dbReference type="SAM" id="SignalP"/>
    </source>
</evidence>
<accession>A0A940PB53</accession>
<dbReference type="AlphaFoldDB" id="A0A940PB53"/>
<gene>
    <name evidence="3" type="ORF">I6N95_00420</name>
</gene>
<dbReference type="InterPro" id="IPR027994">
    <property type="entry name" value="WxL_dom"/>
</dbReference>
<sequence>MKKVTFLTITALLTLGVATPAMAATPKNSDADITLIEDDHPDGPLRISKVTDITFGIDSISGSDKSYYAHYLENDKNADNKYRANYMQVVDNRGTNQGWSLQVQNDAFKGKNDKGEDVTLANAELVMTSTHAQKNSVDKDTQAILPNAEVPVEATGWIFQSEVKVNGSAATIATAKKDNGMGVNNVYFGQASDVPSDNKKLETKNRSIELRIPGISTKSKTKYTSTLTWTLTDDPA</sequence>